<feature type="compositionally biased region" description="Low complexity" evidence="2">
    <location>
        <begin position="53"/>
        <end position="87"/>
    </location>
</feature>
<gene>
    <name evidence="4" type="ORF">C1SCF055_LOCUS37509</name>
</gene>
<evidence type="ECO:0000313" key="5">
    <source>
        <dbReference type="EMBL" id="CAL1165822.1"/>
    </source>
</evidence>
<protein>
    <submittedName>
        <fullName evidence="6">Photosystem I iron-sulfur center (9 kD a polypeptide) (PSI-C) (Photosystem I subunit VII) (PsaC)</fullName>
    </submittedName>
</protein>
<dbReference type="EMBL" id="CAMXCT030005468">
    <property type="protein sequence ID" value="CAL4799759.1"/>
    <property type="molecule type" value="Genomic_DNA"/>
</dbReference>
<name>A0A9P1GJC5_9DINO</name>
<dbReference type="PROSITE" id="PS50158">
    <property type="entry name" value="ZF_CCHC"/>
    <property type="match status" value="1"/>
</dbReference>
<keyword evidence="1" id="KW-0479">Metal-binding</keyword>
<proteinExistence type="predicted"/>
<feature type="compositionally biased region" description="Basic and acidic residues" evidence="2">
    <location>
        <begin position="198"/>
        <end position="211"/>
    </location>
</feature>
<keyword evidence="7" id="KW-1185">Reference proteome</keyword>
<keyword evidence="1" id="KW-0862">Zinc</keyword>
<feature type="region of interest" description="Disordered" evidence="2">
    <location>
        <begin position="173"/>
        <end position="283"/>
    </location>
</feature>
<feature type="compositionally biased region" description="Basic and acidic residues" evidence="2">
    <location>
        <begin position="220"/>
        <end position="238"/>
    </location>
</feature>
<evidence type="ECO:0000313" key="6">
    <source>
        <dbReference type="EMBL" id="CAL4799759.1"/>
    </source>
</evidence>
<dbReference type="SUPFAM" id="SSF57756">
    <property type="entry name" value="Retrovirus zinc finger-like domains"/>
    <property type="match status" value="1"/>
</dbReference>
<evidence type="ECO:0000256" key="1">
    <source>
        <dbReference type="PROSITE-ProRule" id="PRU00047"/>
    </source>
</evidence>
<reference evidence="4" key="1">
    <citation type="submission" date="2022-10" db="EMBL/GenBank/DDBJ databases">
        <authorList>
            <person name="Chen Y."/>
            <person name="Dougan E. K."/>
            <person name="Chan C."/>
            <person name="Rhodes N."/>
            <person name="Thang M."/>
        </authorList>
    </citation>
    <scope>NUCLEOTIDE SEQUENCE</scope>
</reference>
<dbReference type="InterPro" id="IPR001878">
    <property type="entry name" value="Znf_CCHC"/>
</dbReference>
<evidence type="ECO:0000256" key="2">
    <source>
        <dbReference type="SAM" id="MobiDB-lite"/>
    </source>
</evidence>
<dbReference type="EMBL" id="CAMXCT010005468">
    <property type="protein sequence ID" value="CAI4012447.1"/>
    <property type="molecule type" value="Genomic_DNA"/>
</dbReference>
<dbReference type="InterPro" id="IPR036875">
    <property type="entry name" value="Znf_CCHC_sf"/>
</dbReference>
<dbReference type="Proteomes" id="UP001152797">
    <property type="component" value="Unassembled WGS sequence"/>
</dbReference>
<dbReference type="EMBL" id="CAMXCT020005468">
    <property type="protein sequence ID" value="CAL1165822.1"/>
    <property type="molecule type" value="Genomic_DNA"/>
</dbReference>
<accession>A0A9P1GJC5</accession>
<comment type="caution">
    <text evidence="4">The sequence shown here is derived from an EMBL/GenBank/DDBJ whole genome shotgun (WGS) entry which is preliminary data.</text>
</comment>
<feature type="domain" description="CCHC-type" evidence="3">
    <location>
        <begin position="630"/>
        <end position="644"/>
    </location>
</feature>
<feature type="compositionally biased region" description="Low complexity" evidence="2">
    <location>
        <begin position="544"/>
        <end position="572"/>
    </location>
</feature>
<dbReference type="GO" id="GO:0008270">
    <property type="term" value="F:zinc ion binding"/>
    <property type="evidence" value="ECO:0007669"/>
    <property type="project" value="UniProtKB-KW"/>
</dbReference>
<feature type="compositionally biased region" description="Polar residues" evidence="2">
    <location>
        <begin position="267"/>
        <end position="283"/>
    </location>
</feature>
<dbReference type="OrthoDB" id="418030at2759"/>
<evidence type="ECO:0000313" key="7">
    <source>
        <dbReference type="Proteomes" id="UP001152797"/>
    </source>
</evidence>
<feature type="region of interest" description="Disordered" evidence="2">
    <location>
        <begin position="1"/>
        <end position="106"/>
    </location>
</feature>
<keyword evidence="1" id="KW-0863">Zinc-finger</keyword>
<evidence type="ECO:0000259" key="3">
    <source>
        <dbReference type="PROSITE" id="PS50158"/>
    </source>
</evidence>
<feature type="region of interest" description="Disordered" evidence="2">
    <location>
        <begin position="531"/>
        <end position="572"/>
    </location>
</feature>
<dbReference type="GO" id="GO:0003676">
    <property type="term" value="F:nucleic acid binding"/>
    <property type="evidence" value="ECO:0007669"/>
    <property type="project" value="InterPro"/>
</dbReference>
<dbReference type="Gene3D" id="4.10.60.10">
    <property type="entry name" value="Zinc finger, CCHC-type"/>
    <property type="match status" value="1"/>
</dbReference>
<reference evidence="5" key="2">
    <citation type="submission" date="2024-04" db="EMBL/GenBank/DDBJ databases">
        <authorList>
            <person name="Chen Y."/>
            <person name="Shah S."/>
            <person name="Dougan E. K."/>
            <person name="Thang M."/>
            <person name="Chan C."/>
        </authorList>
    </citation>
    <scope>NUCLEOTIDE SEQUENCE [LARGE SCALE GENOMIC DNA]</scope>
</reference>
<evidence type="ECO:0000313" key="4">
    <source>
        <dbReference type="EMBL" id="CAI4012447.1"/>
    </source>
</evidence>
<dbReference type="AlphaFoldDB" id="A0A9P1GJC5"/>
<feature type="compositionally biased region" description="Low complexity" evidence="2">
    <location>
        <begin position="173"/>
        <end position="186"/>
    </location>
</feature>
<sequence>MEDLMQLPRGSLDGSDEPPTGAHAPSFGEVPLPDFARRRTRVTFGNVEPATPSSSLASSDSSGNSAGRVSGSSVEGGAESEVRGVSGRAEDPGATMVGWMSPESDPWVDRDPWRVHVMAENWSDASSARSSDAAVDAWENWSGSAQSWSGWSSGNWSVRSGRDAWGNWDWRSDASASSDRNSNWSWRDGELSVGHRQRSGEPEDSDQKEFPGENGSGQGESHRLAVKEAQGHGVEMKPWDPASPGGMAKDSVNRPSGDIPSGVPSVAGNSQQNMSTGGKISSTYPPICYARPGESWEQYWRSVMFWLASEGRSLPEEMRGPRLMQQLRERAGKIVQHLTVAEVSSAHGIDIIKKTMERSPIIKLLDQKRVDQRRQKFMRLARLPQESLESFINRAEIYRRENQSSPAYQVGSQFYVGHLMDAAKLTKRDQALIKAACGGALEDEDLVTNAIIDLADQLEGIPGCPIGRGEPTLDQEDKYLVQKAGDPIDAERSFLDDESSEMQLMAILEDEDNAEEEVEDEGLAELLGEESMDEDEDDMTSFGSSSHATLETATSATSQTSPSTSISSASPSGGLAMAEIYAQEYKARNRVREIKKMRQYFQKEANGGGNVKDRDQVRRWVKEQQKTEPCFICRQLGHWSQECPYRNKAPVHASNVTFPVAMAQSEADWAYLQACVKSDAQYKGRLGLIGKEHVSCQFMVDSSNEVHDICWSLTELGDKMILDLGCMKTVAGNIMSEHLDCINRVVVTTLLKLMMLNNCKKYHITRVWNLIVKSCLCQFQVDQGE</sequence>
<organism evidence="4">
    <name type="scientific">Cladocopium goreaui</name>
    <dbReference type="NCBI Taxonomy" id="2562237"/>
    <lineage>
        <taxon>Eukaryota</taxon>
        <taxon>Sar</taxon>
        <taxon>Alveolata</taxon>
        <taxon>Dinophyceae</taxon>
        <taxon>Suessiales</taxon>
        <taxon>Symbiodiniaceae</taxon>
        <taxon>Cladocopium</taxon>
    </lineage>
</organism>